<feature type="transmembrane region" description="Helical" evidence="7">
    <location>
        <begin position="240"/>
        <end position="259"/>
    </location>
</feature>
<feature type="domain" description="Rhodopsin" evidence="8">
    <location>
        <begin position="43"/>
        <end position="304"/>
    </location>
</feature>
<evidence type="ECO:0000256" key="7">
    <source>
        <dbReference type="SAM" id="Phobius"/>
    </source>
</evidence>
<accession>A0ABR1NP32</accession>
<feature type="transmembrane region" description="Helical" evidence="7">
    <location>
        <begin position="18"/>
        <end position="38"/>
    </location>
</feature>
<sequence>MAPYSGANWFVYATPGHILAAGAALPAVSILVVALRFYTRMLRQSARDRRRSPFGIDDYLILPALALVIGMGIALIIGVEKGAVGYETPPPPSADPQAMFTWTNPKTTLVQKVQFSTQLLMTAAYGFIKLSIIFFYRRVFIAQKSDWMNYATHVFTAVVVAWTLAYIFAIAFSCGTYWSAHWSSYAAMFEHCNGGYPIQHIVESLLITDLILDVLIVALPIPRIWSMHLSPLRKLAVTGILLLGGVATGAAAARLAIFITQIERSNDPTLDQNMSVSTVIYWSMIEAGLSLIAACLPTAQHILRGHSVGSIVASVRSAISLPSITRSRGSGGGSSGSKGSKGSRSNKANGQPYSGAQNTDSFKRLADLESVVGQGSAASEGRVIPGVNKTVTIEMTTQRRPEDEENETPTWSRV</sequence>
<keyword evidence="2 7" id="KW-0812">Transmembrane</keyword>
<keyword evidence="10" id="KW-1185">Reference proteome</keyword>
<feature type="transmembrane region" description="Helical" evidence="7">
    <location>
        <begin position="157"/>
        <end position="178"/>
    </location>
</feature>
<evidence type="ECO:0000256" key="6">
    <source>
        <dbReference type="SAM" id="MobiDB-lite"/>
    </source>
</evidence>
<evidence type="ECO:0000256" key="2">
    <source>
        <dbReference type="ARBA" id="ARBA00022692"/>
    </source>
</evidence>
<evidence type="ECO:0000313" key="10">
    <source>
        <dbReference type="Proteomes" id="UP001430848"/>
    </source>
</evidence>
<organism evidence="9 10">
    <name type="scientific">Diaporthe eres</name>
    <name type="common">Phomopsis oblonga</name>
    <dbReference type="NCBI Taxonomy" id="83184"/>
    <lineage>
        <taxon>Eukaryota</taxon>
        <taxon>Fungi</taxon>
        <taxon>Dikarya</taxon>
        <taxon>Ascomycota</taxon>
        <taxon>Pezizomycotina</taxon>
        <taxon>Sordariomycetes</taxon>
        <taxon>Sordariomycetidae</taxon>
        <taxon>Diaporthales</taxon>
        <taxon>Diaporthaceae</taxon>
        <taxon>Diaporthe</taxon>
        <taxon>Diaporthe eres species complex</taxon>
    </lineage>
</organism>
<comment type="caution">
    <text evidence="9">The sequence shown here is derived from an EMBL/GenBank/DDBJ whole genome shotgun (WGS) entry which is preliminary data.</text>
</comment>
<dbReference type="Pfam" id="PF20684">
    <property type="entry name" value="Fung_rhodopsin"/>
    <property type="match status" value="1"/>
</dbReference>
<feature type="region of interest" description="Disordered" evidence="6">
    <location>
        <begin position="373"/>
        <end position="414"/>
    </location>
</feature>
<dbReference type="EMBL" id="JAKNSF020000171">
    <property type="protein sequence ID" value="KAK7709283.1"/>
    <property type="molecule type" value="Genomic_DNA"/>
</dbReference>
<dbReference type="InterPro" id="IPR052337">
    <property type="entry name" value="SAT4-like"/>
</dbReference>
<evidence type="ECO:0000259" key="8">
    <source>
        <dbReference type="Pfam" id="PF20684"/>
    </source>
</evidence>
<dbReference type="PANTHER" id="PTHR33048:SF157">
    <property type="entry name" value="INTEGRAL MEMBRANE PROTEIN"/>
    <property type="match status" value="1"/>
</dbReference>
<evidence type="ECO:0000256" key="5">
    <source>
        <dbReference type="ARBA" id="ARBA00038359"/>
    </source>
</evidence>
<evidence type="ECO:0000313" key="9">
    <source>
        <dbReference type="EMBL" id="KAK7709283.1"/>
    </source>
</evidence>
<feature type="compositionally biased region" description="Polar residues" evidence="6">
    <location>
        <begin position="346"/>
        <end position="358"/>
    </location>
</feature>
<evidence type="ECO:0000256" key="4">
    <source>
        <dbReference type="ARBA" id="ARBA00023136"/>
    </source>
</evidence>
<feature type="transmembrane region" description="Helical" evidence="7">
    <location>
        <begin position="279"/>
        <end position="299"/>
    </location>
</feature>
<feature type="transmembrane region" description="Helical" evidence="7">
    <location>
        <begin position="59"/>
        <end position="79"/>
    </location>
</feature>
<protein>
    <recommendedName>
        <fullName evidence="8">Rhodopsin domain-containing protein</fullName>
    </recommendedName>
</protein>
<keyword evidence="3 7" id="KW-1133">Transmembrane helix</keyword>
<proteinExistence type="inferred from homology"/>
<keyword evidence="4 7" id="KW-0472">Membrane</keyword>
<name>A0ABR1NP32_DIAER</name>
<comment type="subcellular location">
    <subcellularLocation>
        <location evidence="1">Membrane</location>
        <topology evidence="1">Multi-pass membrane protein</topology>
    </subcellularLocation>
</comment>
<dbReference type="InterPro" id="IPR049326">
    <property type="entry name" value="Rhodopsin_dom_fungi"/>
</dbReference>
<dbReference type="PANTHER" id="PTHR33048">
    <property type="entry name" value="PTH11-LIKE INTEGRAL MEMBRANE PROTEIN (AFU_ORTHOLOGUE AFUA_5G11245)"/>
    <property type="match status" value="1"/>
</dbReference>
<evidence type="ECO:0000256" key="3">
    <source>
        <dbReference type="ARBA" id="ARBA00022989"/>
    </source>
</evidence>
<feature type="transmembrane region" description="Helical" evidence="7">
    <location>
        <begin position="115"/>
        <end position="136"/>
    </location>
</feature>
<gene>
    <name evidence="9" type="ORF">SLS63_013251</name>
</gene>
<dbReference type="Proteomes" id="UP001430848">
    <property type="component" value="Unassembled WGS sequence"/>
</dbReference>
<comment type="similarity">
    <text evidence="5">Belongs to the SAT4 family.</text>
</comment>
<evidence type="ECO:0000256" key="1">
    <source>
        <dbReference type="ARBA" id="ARBA00004141"/>
    </source>
</evidence>
<feature type="region of interest" description="Disordered" evidence="6">
    <location>
        <begin position="324"/>
        <end position="358"/>
    </location>
</feature>
<reference evidence="9 10" key="1">
    <citation type="submission" date="2024-02" db="EMBL/GenBank/DDBJ databases">
        <title>De novo assembly and annotation of 12 fungi associated with fruit tree decline syndrome in Ontario, Canada.</title>
        <authorList>
            <person name="Sulman M."/>
            <person name="Ellouze W."/>
            <person name="Ilyukhin E."/>
        </authorList>
    </citation>
    <scope>NUCLEOTIDE SEQUENCE [LARGE SCALE GENOMIC DNA]</scope>
    <source>
        <strain evidence="9 10">M169</strain>
    </source>
</reference>